<name>A0A5B7F3P7_PORTR</name>
<reference evidence="3 4" key="1">
    <citation type="submission" date="2019-05" db="EMBL/GenBank/DDBJ databases">
        <title>Another draft genome of Portunus trituberculatus and its Hox gene families provides insights of decapod evolution.</title>
        <authorList>
            <person name="Jeong J.-H."/>
            <person name="Song I."/>
            <person name="Kim S."/>
            <person name="Choi T."/>
            <person name="Kim D."/>
            <person name="Ryu S."/>
            <person name="Kim W."/>
        </authorList>
    </citation>
    <scope>NUCLEOTIDE SEQUENCE [LARGE SCALE GENOMIC DNA]</scope>
    <source>
        <tissue evidence="3">Muscle</tissue>
    </source>
</reference>
<gene>
    <name evidence="3" type="ORF">E2C01_034767</name>
</gene>
<feature type="transmembrane region" description="Helical" evidence="2">
    <location>
        <begin position="44"/>
        <end position="64"/>
    </location>
</feature>
<dbReference type="AlphaFoldDB" id="A0A5B7F3P7"/>
<evidence type="ECO:0000313" key="3">
    <source>
        <dbReference type="EMBL" id="MPC41182.1"/>
    </source>
</evidence>
<organism evidence="3 4">
    <name type="scientific">Portunus trituberculatus</name>
    <name type="common">Swimming crab</name>
    <name type="synonym">Neptunus trituberculatus</name>
    <dbReference type="NCBI Taxonomy" id="210409"/>
    <lineage>
        <taxon>Eukaryota</taxon>
        <taxon>Metazoa</taxon>
        <taxon>Ecdysozoa</taxon>
        <taxon>Arthropoda</taxon>
        <taxon>Crustacea</taxon>
        <taxon>Multicrustacea</taxon>
        <taxon>Malacostraca</taxon>
        <taxon>Eumalacostraca</taxon>
        <taxon>Eucarida</taxon>
        <taxon>Decapoda</taxon>
        <taxon>Pleocyemata</taxon>
        <taxon>Brachyura</taxon>
        <taxon>Eubrachyura</taxon>
        <taxon>Portunoidea</taxon>
        <taxon>Portunidae</taxon>
        <taxon>Portuninae</taxon>
        <taxon>Portunus</taxon>
    </lineage>
</organism>
<accession>A0A5B7F3P7</accession>
<comment type="caution">
    <text evidence="3">The sequence shown here is derived from an EMBL/GenBank/DDBJ whole genome shotgun (WGS) entry which is preliminary data.</text>
</comment>
<keyword evidence="2" id="KW-1133">Transmembrane helix</keyword>
<evidence type="ECO:0000256" key="1">
    <source>
        <dbReference type="SAM" id="MobiDB-lite"/>
    </source>
</evidence>
<evidence type="ECO:0000256" key="2">
    <source>
        <dbReference type="SAM" id="Phobius"/>
    </source>
</evidence>
<proteinExistence type="predicted"/>
<keyword evidence="2" id="KW-0472">Membrane</keyword>
<evidence type="ECO:0000313" key="4">
    <source>
        <dbReference type="Proteomes" id="UP000324222"/>
    </source>
</evidence>
<dbReference type="EMBL" id="VSRR010004960">
    <property type="protein sequence ID" value="MPC41182.1"/>
    <property type="molecule type" value="Genomic_DNA"/>
</dbReference>
<keyword evidence="4" id="KW-1185">Reference proteome</keyword>
<dbReference type="Proteomes" id="UP000324222">
    <property type="component" value="Unassembled WGS sequence"/>
</dbReference>
<sequence length="107" mass="11765">MATPYPASESRSGEGTRNVPWSDCSLGSDPKCLDTSLNLFSLTYAIFAVLDLWNTTFPLLKLIFFSSPKYSCLRAGYCVYVCNDLTCSPAHALESFKLASTQLSFSN</sequence>
<protein>
    <submittedName>
        <fullName evidence="3">Uncharacterized protein</fullName>
    </submittedName>
</protein>
<keyword evidence="2" id="KW-0812">Transmembrane</keyword>
<feature type="region of interest" description="Disordered" evidence="1">
    <location>
        <begin position="1"/>
        <end position="21"/>
    </location>
</feature>